<evidence type="ECO:0000313" key="15">
    <source>
        <dbReference type="EMBL" id="KAK7111787.1"/>
    </source>
</evidence>
<evidence type="ECO:0000256" key="6">
    <source>
        <dbReference type="ARBA" id="ARBA00022741"/>
    </source>
</evidence>
<keyword evidence="8 13" id="KW-0067">ATP-binding</keyword>
<dbReference type="SUPFAM" id="SSF53613">
    <property type="entry name" value="Ribokinase-like"/>
    <property type="match status" value="1"/>
</dbReference>
<feature type="active site" description="Proton acceptor" evidence="12">
    <location>
        <position position="300"/>
    </location>
</feature>
<evidence type="ECO:0000256" key="8">
    <source>
        <dbReference type="ARBA" id="ARBA00022840"/>
    </source>
</evidence>
<name>A0AAN9BU26_9CAEN</name>
<comment type="caution">
    <text evidence="15">The sequence shown here is derived from an EMBL/GenBank/DDBJ whole genome shotgun (WGS) entry which is preliminary data.</text>
</comment>
<dbReference type="PANTHER" id="PTHR45769:SF3">
    <property type="entry name" value="ADENOSINE KINASE"/>
    <property type="match status" value="1"/>
</dbReference>
<dbReference type="PRINTS" id="PR00989">
    <property type="entry name" value="ADENOKINASE"/>
</dbReference>
<dbReference type="GO" id="GO:0005524">
    <property type="term" value="F:ATP binding"/>
    <property type="evidence" value="ECO:0007669"/>
    <property type="project" value="UniProtKB-UniRule"/>
</dbReference>
<gene>
    <name evidence="15" type="ORF">V1264_011363</name>
</gene>
<dbReference type="GO" id="GO:0005829">
    <property type="term" value="C:cytosol"/>
    <property type="evidence" value="ECO:0007669"/>
    <property type="project" value="TreeGrafter"/>
</dbReference>
<comment type="function">
    <text evidence="13">ATP dependent phosphorylation of adenosine and other related nucleoside analogs to monophosphate derivatives.</text>
</comment>
<comment type="subunit">
    <text evidence="13">Monomer.</text>
</comment>
<proteinExistence type="inferred from homology"/>
<dbReference type="Gene3D" id="3.40.1190.20">
    <property type="match status" value="1"/>
</dbReference>
<evidence type="ECO:0000256" key="13">
    <source>
        <dbReference type="RuleBase" id="RU368116"/>
    </source>
</evidence>
<comment type="catalytic activity">
    <reaction evidence="10 13">
        <text>adenosine + ATP = AMP + ADP + H(+)</text>
        <dbReference type="Rhea" id="RHEA:20824"/>
        <dbReference type="ChEBI" id="CHEBI:15378"/>
        <dbReference type="ChEBI" id="CHEBI:16335"/>
        <dbReference type="ChEBI" id="CHEBI:30616"/>
        <dbReference type="ChEBI" id="CHEBI:456215"/>
        <dbReference type="ChEBI" id="CHEBI:456216"/>
        <dbReference type="EC" id="2.7.1.20"/>
    </reaction>
</comment>
<keyword evidence="9 13" id="KW-0460">Magnesium</keyword>
<accession>A0AAN9BU26</accession>
<evidence type="ECO:0000256" key="7">
    <source>
        <dbReference type="ARBA" id="ARBA00022777"/>
    </source>
</evidence>
<keyword evidence="7 13" id="KW-0418">Kinase</keyword>
<dbReference type="CDD" id="cd01168">
    <property type="entry name" value="adenosine_kinase"/>
    <property type="match status" value="1"/>
</dbReference>
<dbReference type="GO" id="GO:0006166">
    <property type="term" value="P:purine ribonucleoside salvage"/>
    <property type="evidence" value="ECO:0007669"/>
    <property type="project" value="UniProtKB-KW"/>
</dbReference>
<comment type="subcellular location">
    <subcellularLocation>
        <location evidence="13">Nucleus</location>
    </subcellularLocation>
</comment>
<dbReference type="InterPro" id="IPR002173">
    <property type="entry name" value="Carboh/pur_kinase_PfkB_CS"/>
</dbReference>
<dbReference type="PANTHER" id="PTHR45769">
    <property type="entry name" value="ADENOSINE KINASE"/>
    <property type="match status" value="1"/>
</dbReference>
<keyword evidence="5 13" id="KW-0660">Purine salvage</keyword>
<keyword evidence="16" id="KW-1185">Reference proteome</keyword>
<evidence type="ECO:0000256" key="12">
    <source>
        <dbReference type="PIRSR" id="PIRSR601805-1"/>
    </source>
</evidence>
<comment type="pathway">
    <text evidence="1 13">Purine metabolism; AMP biosynthesis via salvage pathway; AMP from adenosine: step 1/1.</text>
</comment>
<dbReference type="Gene3D" id="3.30.1110.10">
    <property type="match status" value="1"/>
</dbReference>
<comment type="similarity">
    <text evidence="2 13">Belongs to the carbohydrate kinase PfkB family.</text>
</comment>
<dbReference type="GO" id="GO:0005634">
    <property type="term" value="C:nucleus"/>
    <property type="evidence" value="ECO:0007669"/>
    <property type="project" value="UniProtKB-SubCell"/>
</dbReference>
<evidence type="ECO:0000259" key="14">
    <source>
        <dbReference type="Pfam" id="PF00294"/>
    </source>
</evidence>
<dbReference type="GO" id="GO:0004001">
    <property type="term" value="F:adenosine kinase activity"/>
    <property type="evidence" value="ECO:0007669"/>
    <property type="project" value="UniProtKB-UniRule"/>
</dbReference>
<feature type="domain" description="Carbohydrate kinase PfkB" evidence="14">
    <location>
        <begin position="31"/>
        <end position="340"/>
    </location>
</feature>
<evidence type="ECO:0000256" key="2">
    <source>
        <dbReference type="ARBA" id="ARBA00010688"/>
    </source>
</evidence>
<comment type="cofactor">
    <cofactor evidence="13">
        <name>Mg(2+)</name>
        <dbReference type="ChEBI" id="CHEBI:18420"/>
    </cofactor>
    <text evidence="13">Binds 3 Mg(2+) ions per subunit.</text>
</comment>
<evidence type="ECO:0000256" key="3">
    <source>
        <dbReference type="ARBA" id="ARBA00012119"/>
    </source>
</evidence>
<evidence type="ECO:0000256" key="11">
    <source>
        <dbReference type="ARBA" id="ARBA00068771"/>
    </source>
</evidence>
<protein>
    <recommendedName>
        <fullName evidence="11 13">Adenosine kinase</fullName>
        <shortName evidence="13">AK</shortName>
        <ecNumber evidence="3 13">2.7.1.20</ecNumber>
    </recommendedName>
    <alternativeName>
        <fullName evidence="13">Adenosine 5'-phosphotransferase</fullName>
    </alternativeName>
</protein>
<evidence type="ECO:0000256" key="10">
    <source>
        <dbReference type="ARBA" id="ARBA00051362"/>
    </source>
</evidence>
<dbReference type="InterPro" id="IPR029056">
    <property type="entry name" value="Ribokinase-like"/>
</dbReference>
<keyword evidence="13" id="KW-0539">Nucleus</keyword>
<keyword evidence="4 13" id="KW-0808">Transferase</keyword>
<evidence type="ECO:0000313" key="16">
    <source>
        <dbReference type="Proteomes" id="UP001374579"/>
    </source>
</evidence>
<dbReference type="InterPro" id="IPR011611">
    <property type="entry name" value="PfkB_dom"/>
</dbReference>
<evidence type="ECO:0000256" key="9">
    <source>
        <dbReference type="ARBA" id="ARBA00022842"/>
    </source>
</evidence>
<keyword evidence="6 13" id="KW-0547">Nucleotide-binding</keyword>
<dbReference type="AlphaFoldDB" id="A0AAN9BU26"/>
<organism evidence="15 16">
    <name type="scientific">Littorina saxatilis</name>
    <dbReference type="NCBI Taxonomy" id="31220"/>
    <lineage>
        <taxon>Eukaryota</taxon>
        <taxon>Metazoa</taxon>
        <taxon>Spiralia</taxon>
        <taxon>Lophotrochozoa</taxon>
        <taxon>Mollusca</taxon>
        <taxon>Gastropoda</taxon>
        <taxon>Caenogastropoda</taxon>
        <taxon>Littorinimorpha</taxon>
        <taxon>Littorinoidea</taxon>
        <taxon>Littorinidae</taxon>
        <taxon>Littorina</taxon>
    </lineage>
</organism>
<dbReference type="Pfam" id="PF00294">
    <property type="entry name" value="PfkB"/>
    <property type="match status" value="1"/>
</dbReference>
<dbReference type="GO" id="GO:0044209">
    <property type="term" value="P:AMP salvage"/>
    <property type="evidence" value="ECO:0007669"/>
    <property type="project" value="UniProtKB-UniRule"/>
</dbReference>
<dbReference type="GO" id="GO:0006144">
    <property type="term" value="P:purine nucleobase metabolic process"/>
    <property type="evidence" value="ECO:0007669"/>
    <property type="project" value="TreeGrafter"/>
</dbReference>
<dbReference type="EMBL" id="JBAMIC010000002">
    <property type="protein sequence ID" value="KAK7111787.1"/>
    <property type="molecule type" value="Genomic_DNA"/>
</dbReference>
<reference evidence="15 16" key="1">
    <citation type="submission" date="2024-02" db="EMBL/GenBank/DDBJ databases">
        <title>Chromosome-scale genome assembly of the rough periwinkle Littorina saxatilis.</title>
        <authorList>
            <person name="De Jode A."/>
            <person name="Faria R."/>
            <person name="Formenti G."/>
            <person name="Sims Y."/>
            <person name="Smith T.P."/>
            <person name="Tracey A."/>
            <person name="Wood J.M.D."/>
            <person name="Zagrodzka Z.B."/>
            <person name="Johannesson K."/>
            <person name="Butlin R.K."/>
            <person name="Leder E.H."/>
        </authorList>
    </citation>
    <scope>NUCLEOTIDE SEQUENCE [LARGE SCALE GENOMIC DNA]</scope>
    <source>
        <strain evidence="15">Snail1</strain>
        <tissue evidence="15">Muscle</tissue>
    </source>
</reference>
<dbReference type="PROSITE" id="PS00584">
    <property type="entry name" value="PFKB_KINASES_2"/>
    <property type="match status" value="1"/>
</dbReference>
<dbReference type="Proteomes" id="UP001374579">
    <property type="component" value="Unassembled WGS sequence"/>
</dbReference>
<dbReference type="FunFam" id="3.40.1190.20:FF:000076">
    <property type="entry name" value="Adenosine kinase"/>
    <property type="match status" value="1"/>
</dbReference>
<dbReference type="EC" id="2.7.1.20" evidence="3 13"/>
<dbReference type="InterPro" id="IPR001805">
    <property type="entry name" value="Adenokinase"/>
</dbReference>
<sequence>MASEGVLLVYGSPLLDIIVRHPSAQKLLQKYGLDANSSVFAQEKHQSLYKDLEEKYGEELQYAAGGTALNAARVVQWVLRVPRVTSFFGGVGRDRNGETLQQMTREAGVHAVFQYTDSMPTGTCVTICTGSNRSMISQQAAANCFTEEHLNVSENWTLVEKAQFFYTVSFSLATSPSVMLRLARHAAETKKTFCLNLSAPFLCGKFKDAMSELLPYVDYLFSNDAEADEFARVHNLNTTDRKSVAAKMAAWEKIRAERDRVVVITQGSDPVIVAKGRNVIEFPVAPVPSEEIADTSGAGDAFVGGFLAQLVCHRPIDECVRCGIHAGSMVLRCAGCTIPHTTDLGWT</sequence>
<evidence type="ECO:0000256" key="4">
    <source>
        <dbReference type="ARBA" id="ARBA00022679"/>
    </source>
</evidence>
<evidence type="ECO:0000256" key="5">
    <source>
        <dbReference type="ARBA" id="ARBA00022726"/>
    </source>
</evidence>
<evidence type="ECO:0000256" key="1">
    <source>
        <dbReference type="ARBA" id="ARBA00004801"/>
    </source>
</evidence>